<dbReference type="PANTHER" id="PTHR23502:SF60">
    <property type="entry name" value="MAJOR FACILITATOR SUPERFAMILY (MFS) PROFILE DOMAIN-CONTAINING PROTEIN-RELATED"/>
    <property type="match status" value="1"/>
</dbReference>
<sequence>MAEATPTASLTRVNSIASSTATHIAPSPHHSVPGLGLAQVVSNGHGESAIPEDKVLEAVENLDDNWQDDPANPRNWAPGRKWLAAIIVSWYTFVSPLTSSAISSGLPELAMRYGITNPTVEALCLSIYLLSMAIGPLFIGPISEMYGRTYVYHITAVISLALNLACAYAPTAGSLIALRFLSGFAGSAPVAIGPGSIGDIFSERERSSAMAAYSLGPLMGPIVGPICCGFITEQVGVKYVFVFIACLNGSTLLLGVPFLRETFAPVVRVRRAKATGEIERWTEAHPLFAHAYMDKGRVLWASLSRPTVLLTRSAICGLLCLYMAFMYGIYFLMFATFADFFHSTYGFSTGIGGLAYIGLGVGFLISAIFGAKFGDAAYHHLSKKHNDGKGKPEYRVPVLIVGSFFVPIGVFWYGWSAEAKIHWIMPIIGSGIFGFGALPIQLYLVDTFTYAASAVSAATFLRSMLGFAFPLFGKQMFKAMGMGGANSLLGGSLHIHHFLYCIN</sequence>
<feature type="transmembrane region" description="Helical" evidence="5">
    <location>
        <begin position="353"/>
        <end position="373"/>
    </location>
</feature>
<feature type="transmembrane region" description="Helical" evidence="5">
    <location>
        <begin position="314"/>
        <end position="333"/>
    </location>
</feature>
<dbReference type="SUPFAM" id="SSF103473">
    <property type="entry name" value="MFS general substrate transporter"/>
    <property type="match status" value="1"/>
</dbReference>
<feature type="transmembrane region" description="Helical" evidence="5">
    <location>
        <begin position="421"/>
        <end position="444"/>
    </location>
</feature>
<accession>D8Q469</accession>
<dbReference type="EMBL" id="GL377306">
    <property type="protein sequence ID" value="EFI96748.1"/>
    <property type="molecule type" value="Genomic_DNA"/>
</dbReference>
<evidence type="ECO:0000256" key="5">
    <source>
        <dbReference type="SAM" id="Phobius"/>
    </source>
</evidence>
<dbReference type="AlphaFoldDB" id="D8Q469"/>
<proteinExistence type="predicted"/>
<name>D8Q469_SCHCM</name>
<dbReference type="PROSITE" id="PS50850">
    <property type="entry name" value="MFS"/>
    <property type="match status" value="1"/>
</dbReference>
<dbReference type="OMA" id="YIMLVER"/>
<keyword evidence="2 5" id="KW-0812">Transmembrane</keyword>
<organism evidence="8">
    <name type="scientific">Schizophyllum commune (strain H4-8 / FGSC 9210)</name>
    <name type="common">Split gill fungus</name>
    <dbReference type="NCBI Taxonomy" id="578458"/>
    <lineage>
        <taxon>Eukaryota</taxon>
        <taxon>Fungi</taxon>
        <taxon>Dikarya</taxon>
        <taxon>Basidiomycota</taxon>
        <taxon>Agaricomycotina</taxon>
        <taxon>Agaricomycetes</taxon>
        <taxon>Agaricomycetidae</taxon>
        <taxon>Agaricales</taxon>
        <taxon>Schizophyllaceae</taxon>
        <taxon>Schizophyllum</taxon>
    </lineage>
</organism>
<dbReference type="OrthoDB" id="6770063at2759"/>
<dbReference type="Proteomes" id="UP000007431">
    <property type="component" value="Unassembled WGS sequence"/>
</dbReference>
<reference evidence="7 8" key="1">
    <citation type="journal article" date="2010" name="Nat. Biotechnol.">
        <title>Genome sequence of the model mushroom Schizophyllum commune.</title>
        <authorList>
            <person name="Ohm R.A."/>
            <person name="de Jong J.F."/>
            <person name="Lugones L.G."/>
            <person name="Aerts A."/>
            <person name="Kothe E."/>
            <person name="Stajich J.E."/>
            <person name="de Vries R.P."/>
            <person name="Record E."/>
            <person name="Levasseur A."/>
            <person name="Baker S.E."/>
            <person name="Bartholomew K.A."/>
            <person name="Coutinho P.M."/>
            <person name="Erdmann S."/>
            <person name="Fowler T.J."/>
            <person name="Gathman A.C."/>
            <person name="Lombard V."/>
            <person name="Henrissat B."/>
            <person name="Knabe N."/>
            <person name="Kuees U."/>
            <person name="Lilly W.W."/>
            <person name="Lindquist E."/>
            <person name="Lucas S."/>
            <person name="Magnuson J.K."/>
            <person name="Piumi F."/>
            <person name="Raudaskoski M."/>
            <person name="Salamov A."/>
            <person name="Schmutz J."/>
            <person name="Schwarze F.W.M.R."/>
            <person name="vanKuyk P.A."/>
            <person name="Horton J.S."/>
            <person name="Grigoriev I.V."/>
            <person name="Woesten H.A.B."/>
        </authorList>
    </citation>
    <scope>NUCLEOTIDE SEQUENCE [LARGE SCALE GENOMIC DNA]</scope>
    <source>
        <strain evidence="8">H4-8 / FGSC 9210</strain>
    </source>
</reference>
<dbReference type="GO" id="GO:0005886">
    <property type="term" value="C:plasma membrane"/>
    <property type="evidence" value="ECO:0007669"/>
    <property type="project" value="TreeGrafter"/>
</dbReference>
<feature type="transmembrane region" description="Helical" evidence="5">
    <location>
        <begin position="238"/>
        <end position="259"/>
    </location>
</feature>
<dbReference type="PANTHER" id="PTHR23502">
    <property type="entry name" value="MAJOR FACILITATOR SUPERFAMILY"/>
    <property type="match status" value="1"/>
</dbReference>
<dbReference type="GeneID" id="9596164"/>
<dbReference type="RefSeq" id="XP_003031651.1">
    <property type="nucleotide sequence ID" value="XM_003031605.1"/>
</dbReference>
<evidence type="ECO:0000313" key="7">
    <source>
        <dbReference type="EMBL" id="EFI96748.1"/>
    </source>
</evidence>
<gene>
    <name evidence="7" type="ORF">SCHCODRAFT_55708</name>
</gene>
<dbReference type="VEuPathDB" id="FungiDB:SCHCODRAFT_02668151"/>
<feature type="transmembrane region" description="Helical" evidence="5">
    <location>
        <begin position="151"/>
        <end position="170"/>
    </location>
</feature>
<comment type="subcellular location">
    <subcellularLocation>
        <location evidence="1">Membrane</location>
        <topology evidence="1">Multi-pass membrane protein</topology>
    </subcellularLocation>
</comment>
<keyword evidence="4 5" id="KW-0472">Membrane</keyword>
<feature type="transmembrane region" description="Helical" evidence="5">
    <location>
        <begin position="451"/>
        <end position="472"/>
    </location>
</feature>
<feature type="transmembrane region" description="Helical" evidence="5">
    <location>
        <begin position="394"/>
        <end position="415"/>
    </location>
</feature>
<dbReference type="CDD" id="cd17323">
    <property type="entry name" value="MFS_Tpo1_MDR_like"/>
    <property type="match status" value="1"/>
</dbReference>
<dbReference type="InterPro" id="IPR011701">
    <property type="entry name" value="MFS"/>
</dbReference>
<dbReference type="FunFam" id="1.20.1250.20:FF:000011">
    <property type="entry name" value="MFS multidrug transporter, putative"/>
    <property type="match status" value="1"/>
</dbReference>
<dbReference type="Pfam" id="PF07690">
    <property type="entry name" value="MFS_1"/>
    <property type="match status" value="1"/>
</dbReference>
<keyword evidence="8" id="KW-1185">Reference proteome</keyword>
<dbReference type="InterPro" id="IPR020846">
    <property type="entry name" value="MFS_dom"/>
</dbReference>
<feature type="domain" description="Major facilitator superfamily (MFS) profile" evidence="6">
    <location>
        <begin position="84"/>
        <end position="503"/>
    </location>
</feature>
<feature type="transmembrane region" description="Helical" evidence="5">
    <location>
        <begin position="82"/>
        <end position="102"/>
    </location>
</feature>
<evidence type="ECO:0000256" key="4">
    <source>
        <dbReference type="ARBA" id="ARBA00023136"/>
    </source>
</evidence>
<dbReference type="InterPro" id="IPR036259">
    <property type="entry name" value="MFS_trans_sf"/>
</dbReference>
<dbReference type="Gene3D" id="1.20.1250.20">
    <property type="entry name" value="MFS general substrate transporter like domains"/>
    <property type="match status" value="1"/>
</dbReference>
<dbReference type="InParanoid" id="D8Q469"/>
<feature type="transmembrane region" description="Helical" evidence="5">
    <location>
        <begin position="210"/>
        <end position="232"/>
    </location>
</feature>
<evidence type="ECO:0000256" key="3">
    <source>
        <dbReference type="ARBA" id="ARBA00022989"/>
    </source>
</evidence>
<protein>
    <recommendedName>
        <fullName evidence="6">Major facilitator superfamily (MFS) profile domain-containing protein</fullName>
    </recommendedName>
</protein>
<evidence type="ECO:0000256" key="2">
    <source>
        <dbReference type="ARBA" id="ARBA00022692"/>
    </source>
</evidence>
<evidence type="ECO:0000256" key="1">
    <source>
        <dbReference type="ARBA" id="ARBA00004141"/>
    </source>
</evidence>
<dbReference type="eggNOG" id="KOG0255">
    <property type="taxonomic scope" value="Eukaryota"/>
</dbReference>
<keyword evidence="3 5" id="KW-1133">Transmembrane helix</keyword>
<dbReference type="GO" id="GO:0022857">
    <property type="term" value="F:transmembrane transporter activity"/>
    <property type="evidence" value="ECO:0007669"/>
    <property type="project" value="InterPro"/>
</dbReference>
<evidence type="ECO:0000313" key="8">
    <source>
        <dbReference type="Proteomes" id="UP000007431"/>
    </source>
</evidence>
<dbReference type="HOGENOM" id="CLU_008455_1_1_1"/>
<feature type="transmembrane region" description="Helical" evidence="5">
    <location>
        <begin position="176"/>
        <end position="198"/>
    </location>
</feature>
<evidence type="ECO:0000259" key="6">
    <source>
        <dbReference type="PROSITE" id="PS50850"/>
    </source>
</evidence>
<dbReference type="KEGG" id="scm:SCHCO_02668151"/>
<feature type="transmembrane region" description="Helical" evidence="5">
    <location>
        <begin position="122"/>
        <end position="139"/>
    </location>
</feature>